<proteinExistence type="predicted"/>
<dbReference type="InterPro" id="IPR002104">
    <property type="entry name" value="Integrase_catalytic"/>
</dbReference>
<evidence type="ECO:0000256" key="1">
    <source>
        <dbReference type="ARBA" id="ARBA00004496"/>
    </source>
</evidence>
<dbReference type="GO" id="GO:0007059">
    <property type="term" value="P:chromosome segregation"/>
    <property type="evidence" value="ECO:0007669"/>
    <property type="project" value="UniProtKB-KW"/>
</dbReference>
<dbReference type="RefSeq" id="WP_315977241.1">
    <property type="nucleotide sequence ID" value="NZ_JAWDEU010000002.1"/>
</dbReference>
<dbReference type="PANTHER" id="PTHR30349:SF77">
    <property type="entry name" value="TYROSINE RECOMBINASE XERC"/>
    <property type="match status" value="1"/>
</dbReference>
<dbReference type="Gene3D" id="1.10.150.130">
    <property type="match status" value="1"/>
</dbReference>
<evidence type="ECO:0000256" key="6">
    <source>
        <dbReference type="ARBA" id="ARBA00023125"/>
    </source>
</evidence>
<name>A0AAE4LAM3_BACUN</name>
<reference evidence="12" key="1">
    <citation type="submission" date="2023-10" db="EMBL/GenBank/DDBJ databases">
        <title>Genome of Potential pathogenic bacteria in Crohn's disease.</title>
        <authorList>
            <person name="Rodriguez-Palacios A."/>
        </authorList>
    </citation>
    <scope>NUCLEOTIDE SEQUENCE</scope>
    <source>
        <strain evidence="12">CavFT-hAR50</strain>
    </source>
</reference>
<dbReference type="EMBL" id="JAWDEU010000002">
    <property type="protein sequence ID" value="MDU0246785.1"/>
    <property type="molecule type" value="Genomic_DNA"/>
</dbReference>
<gene>
    <name evidence="12" type="ORF">RVH16_19040</name>
</gene>
<keyword evidence="2" id="KW-0963">Cytoplasm</keyword>
<evidence type="ECO:0000256" key="4">
    <source>
        <dbReference type="ARBA" id="ARBA00022829"/>
    </source>
</evidence>
<keyword evidence="8" id="KW-0131">Cell cycle</keyword>
<dbReference type="PROSITE" id="PS51898">
    <property type="entry name" value="TYR_RECOMBINASE"/>
    <property type="match status" value="1"/>
</dbReference>
<dbReference type="Proteomes" id="UP001181247">
    <property type="component" value="Unassembled WGS sequence"/>
</dbReference>
<dbReference type="GO" id="GO:0051301">
    <property type="term" value="P:cell division"/>
    <property type="evidence" value="ECO:0007669"/>
    <property type="project" value="UniProtKB-KW"/>
</dbReference>
<comment type="subcellular location">
    <subcellularLocation>
        <location evidence="1">Cytoplasm</location>
    </subcellularLocation>
</comment>
<dbReference type="GO" id="GO:0003677">
    <property type="term" value="F:DNA binding"/>
    <property type="evidence" value="ECO:0007669"/>
    <property type="project" value="UniProtKB-UniRule"/>
</dbReference>
<keyword evidence="6 9" id="KW-0238">DNA-binding</keyword>
<dbReference type="GO" id="GO:0005737">
    <property type="term" value="C:cytoplasm"/>
    <property type="evidence" value="ECO:0007669"/>
    <property type="project" value="UniProtKB-SubCell"/>
</dbReference>
<evidence type="ECO:0000259" key="10">
    <source>
        <dbReference type="PROSITE" id="PS51898"/>
    </source>
</evidence>
<protein>
    <submittedName>
        <fullName evidence="12">Tyrosine-type recombinase/integrase</fullName>
    </submittedName>
</protein>
<evidence type="ECO:0000256" key="9">
    <source>
        <dbReference type="PROSITE-ProRule" id="PRU01248"/>
    </source>
</evidence>
<accession>A0AAE4LAM3</accession>
<dbReference type="InterPro" id="IPR050090">
    <property type="entry name" value="Tyrosine_recombinase_XerCD"/>
</dbReference>
<dbReference type="InterPro" id="IPR011010">
    <property type="entry name" value="DNA_brk_join_enz"/>
</dbReference>
<dbReference type="GO" id="GO:0015074">
    <property type="term" value="P:DNA integration"/>
    <property type="evidence" value="ECO:0007669"/>
    <property type="project" value="UniProtKB-KW"/>
</dbReference>
<sequence length="268" mass="31481">MMKSDMSYCRKTAVEQVISDFLFHCQYEKNLNEKTIYAYRSDLYMFNRYIHELYPSVVFEQVSKDMLKTYLQHISTYKPKTVKRKLASLKALFNYYDFEHDDFLNPFRKLRIRFKEPYVLPTVMTCNEVKEILKYLYKLRADNPDTGGYAYKAQTRDIAVVELLFATGIRVSELCELSCDAVDLKQATIKVFGKGSKERVIQICSVEVLKILRQYQRLFAPSKCFFINRLGNRLSSQSVRLLIKRCREEIGIGKKITPHSAKHHTISI</sequence>
<keyword evidence="3" id="KW-0132">Cell division</keyword>
<feature type="domain" description="Tyr recombinase" evidence="10">
    <location>
        <begin position="119"/>
        <end position="268"/>
    </location>
</feature>
<evidence type="ECO:0000256" key="3">
    <source>
        <dbReference type="ARBA" id="ARBA00022618"/>
    </source>
</evidence>
<dbReference type="InterPro" id="IPR013762">
    <property type="entry name" value="Integrase-like_cat_sf"/>
</dbReference>
<keyword evidence="7" id="KW-0233">DNA recombination</keyword>
<evidence type="ECO:0000313" key="13">
    <source>
        <dbReference type="Proteomes" id="UP001181247"/>
    </source>
</evidence>
<dbReference type="SUPFAM" id="SSF56349">
    <property type="entry name" value="DNA breaking-rejoining enzymes"/>
    <property type="match status" value="1"/>
</dbReference>
<evidence type="ECO:0000313" key="12">
    <source>
        <dbReference type="EMBL" id="MDU0246785.1"/>
    </source>
</evidence>
<dbReference type="GO" id="GO:0006310">
    <property type="term" value="P:DNA recombination"/>
    <property type="evidence" value="ECO:0007669"/>
    <property type="project" value="UniProtKB-KW"/>
</dbReference>
<organism evidence="12 13">
    <name type="scientific">Bacteroides uniformis</name>
    <dbReference type="NCBI Taxonomy" id="820"/>
    <lineage>
        <taxon>Bacteria</taxon>
        <taxon>Pseudomonadati</taxon>
        <taxon>Bacteroidota</taxon>
        <taxon>Bacteroidia</taxon>
        <taxon>Bacteroidales</taxon>
        <taxon>Bacteroidaceae</taxon>
        <taxon>Bacteroides</taxon>
    </lineage>
</organism>
<dbReference type="PROSITE" id="PS51900">
    <property type="entry name" value="CB"/>
    <property type="match status" value="1"/>
</dbReference>
<comment type="caution">
    <text evidence="12">The sequence shown here is derived from an EMBL/GenBank/DDBJ whole genome shotgun (WGS) entry which is preliminary data.</text>
</comment>
<dbReference type="PANTHER" id="PTHR30349">
    <property type="entry name" value="PHAGE INTEGRASE-RELATED"/>
    <property type="match status" value="1"/>
</dbReference>
<dbReference type="AlphaFoldDB" id="A0AAE4LAM3"/>
<evidence type="ECO:0000256" key="2">
    <source>
        <dbReference type="ARBA" id="ARBA00022490"/>
    </source>
</evidence>
<evidence type="ECO:0000256" key="7">
    <source>
        <dbReference type="ARBA" id="ARBA00023172"/>
    </source>
</evidence>
<dbReference type="Gene3D" id="1.10.443.10">
    <property type="entry name" value="Intergrase catalytic core"/>
    <property type="match status" value="1"/>
</dbReference>
<dbReference type="Pfam" id="PF00589">
    <property type="entry name" value="Phage_integrase"/>
    <property type="match status" value="1"/>
</dbReference>
<dbReference type="InterPro" id="IPR044068">
    <property type="entry name" value="CB"/>
</dbReference>
<dbReference type="InterPro" id="IPR004107">
    <property type="entry name" value="Integrase_SAM-like_N"/>
</dbReference>
<evidence type="ECO:0000256" key="8">
    <source>
        <dbReference type="ARBA" id="ARBA00023306"/>
    </source>
</evidence>
<evidence type="ECO:0000256" key="5">
    <source>
        <dbReference type="ARBA" id="ARBA00022908"/>
    </source>
</evidence>
<evidence type="ECO:0000259" key="11">
    <source>
        <dbReference type="PROSITE" id="PS51900"/>
    </source>
</evidence>
<dbReference type="Pfam" id="PF02899">
    <property type="entry name" value="Phage_int_SAM_1"/>
    <property type="match status" value="1"/>
</dbReference>
<dbReference type="InterPro" id="IPR010998">
    <property type="entry name" value="Integrase_recombinase_N"/>
</dbReference>
<feature type="domain" description="Core-binding (CB)" evidence="11">
    <location>
        <begin position="12"/>
        <end position="97"/>
    </location>
</feature>
<keyword evidence="4" id="KW-0159">Chromosome partition</keyword>
<keyword evidence="5" id="KW-0229">DNA integration</keyword>